<dbReference type="EMBL" id="FQNF01000001">
    <property type="protein sequence ID" value="SGZ37892.1"/>
    <property type="molecule type" value="Genomic_DNA"/>
</dbReference>
<dbReference type="AlphaFoldDB" id="A0A1L0AW49"/>
<dbReference type="VEuPathDB" id="FungiDB:HGUI_00092"/>
<name>A0A1L0AW49_9ASCO</name>
<protein>
    <submittedName>
        <fullName evidence="1">Uncharacterized protein</fullName>
    </submittedName>
</protein>
<organism evidence="1 2">
    <name type="scientific">Hanseniaspora guilliermondii</name>
    <dbReference type="NCBI Taxonomy" id="56406"/>
    <lineage>
        <taxon>Eukaryota</taxon>
        <taxon>Fungi</taxon>
        <taxon>Dikarya</taxon>
        <taxon>Ascomycota</taxon>
        <taxon>Saccharomycotina</taxon>
        <taxon>Saccharomycetes</taxon>
        <taxon>Saccharomycodales</taxon>
        <taxon>Saccharomycodaceae</taxon>
        <taxon>Hanseniaspora</taxon>
    </lineage>
</organism>
<accession>A0A1L0AW49</accession>
<dbReference type="Proteomes" id="UP000183365">
    <property type="component" value="Unassembled WGS sequence"/>
</dbReference>
<keyword evidence="2" id="KW-1185">Reference proteome</keyword>
<reference evidence="2" key="1">
    <citation type="submission" date="2016-11" db="EMBL/GenBank/DDBJ databases">
        <authorList>
            <person name="Guldener U."/>
        </authorList>
    </citation>
    <scope>NUCLEOTIDE SEQUENCE [LARGE SCALE GENOMIC DNA]</scope>
</reference>
<sequence length="168" mass="20339">MMNSEYYNMPFDKYNYNNQNNFLFNNNQIRSDNILSDKYPSSCENNSLFSNNDIDHQTSYDITEEFYKLHILKLQNEKMTYNKYNIHEQEQELQLPNLPNNNGYKLHEREHYDIETYEPPTYESWEEDEDLDMVIDLNKSTSISSGVFQFDDANRDFQLNNQFQNFKL</sequence>
<dbReference type="OrthoDB" id="3972936at2759"/>
<evidence type="ECO:0000313" key="2">
    <source>
        <dbReference type="Proteomes" id="UP000183365"/>
    </source>
</evidence>
<gene>
    <name evidence="1" type="ORF">HGUI_00092</name>
</gene>
<evidence type="ECO:0000313" key="1">
    <source>
        <dbReference type="EMBL" id="SGZ37892.1"/>
    </source>
</evidence>
<proteinExistence type="predicted"/>